<dbReference type="RefSeq" id="WP_277531411.1">
    <property type="nucleotide sequence ID" value="NZ_JAPDIA010000003.1"/>
</dbReference>
<sequence length="119" mass="12788">MNAIMTPYIGKYLKITINAIAGSAIKYKSQCLRIALSGPPVAAKSGRGSPVFVFAMFVSFVSRLGPCINYSAGPIAAVDEWFYFKRNIFAVVGKKNGIRPGSSNADALECRYTNGSGRL</sequence>
<dbReference type="Proteomes" id="UP001153404">
    <property type="component" value="Unassembled WGS sequence"/>
</dbReference>
<comment type="caution">
    <text evidence="1">The sequence shown here is derived from an EMBL/GenBank/DDBJ whole genome shotgun (WGS) entry which is preliminary data.</text>
</comment>
<keyword evidence="2" id="KW-1185">Reference proteome</keyword>
<protein>
    <submittedName>
        <fullName evidence="1">Uncharacterized protein</fullName>
    </submittedName>
</protein>
<evidence type="ECO:0000313" key="1">
    <source>
        <dbReference type="EMBL" id="MDG0809879.1"/>
    </source>
</evidence>
<evidence type="ECO:0000313" key="2">
    <source>
        <dbReference type="Proteomes" id="UP001153404"/>
    </source>
</evidence>
<proteinExistence type="predicted"/>
<name>A0A9X4QT14_9BACL</name>
<gene>
    <name evidence="1" type="ORF">OMP40_11425</name>
</gene>
<accession>A0A9X4QT14</accession>
<dbReference type="AlphaFoldDB" id="A0A9X4QT14"/>
<organism evidence="1 2">
    <name type="scientific">Cohnella rhizosphaerae</name>
    <dbReference type="NCBI Taxonomy" id="1457232"/>
    <lineage>
        <taxon>Bacteria</taxon>
        <taxon>Bacillati</taxon>
        <taxon>Bacillota</taxon>
        <taxon>Bacilli</taxon>
        <taxon>Bacillales</taxon>
        <taxon>Paenibacillaceae</taxon>
        <taxon>Cohnella</taxon>
    </lineage>
</organism>
<reference evidence="1" key="1">
    <citation type="submission" date="2022-10" db="EMBL/GenBank/DDBJ databases">
        <title>Comparative genomic analysis of Cohnella hashimotonis sp. nov., isolated from the International Space Station.</title>
        <authorList>
            <person name="Simpson A."/>
            <person name="Venkateswaran K."/>
        </authorList>
    </citation>
    <scope>NUCLEOTIDE SEQUENCE</scope>
    <source>
        <strain evidence="1">DSM 28161</strain>
    </source>
</reference>
<dbReference type="EMBL" id="JAPDIA010000003">
    <property type="protein sequence ID" value="MDG0809879.1"/>
    <property type="molecule type" value="Genomic_DNA"/>
</dbReference>